<feature type="transmembrane region" description="Helical" evidence="7">
    <location>
        <begin position="531"/>
        <end position="549"/>
    </location>
</feature>
<evidence type="ECO:0000256" key="3">
    <source>
        <dbReference type="ARBA" id="ARBA00022692"/>
    </source>
</evidence>
<gene>
    <name evidence="9" type="ORF">SAMN05421828_10684</name>
</gene>
<evidence type="ECO:0000313" key="9">
    <source>
        <dbReference type="EMBL" id="SIQ56159.1"/>
    </source>
</evidence>
<dbReference type="Proteomes" id="UP000186308">
    <property type="component" value="Unassembled WGS sequence"/>
</dbReference>
<dbReference type="InterPro" id="IPR004680">
    <property type="entry name" value="Cit_transptr-like_dom"/>
</dbReference>
<evidence type="ECO:0000256" key="7">
    <source>
        <dbReference type="SAM" id="Phobius"/>
    </source>
</evidence>
<evidence type="ECO:0000256" key="6">
    <source>
        <dbReference type="ARBA" id="ARBA00023136"/>
    </source>
</evidence>
<dbReference type="GO" id="GO:0005886">
    <property type="term" value="C:plasma membrane"/>
    <property type="evidence" value="ECO:0007669"/>
    <property type="project" value="TreeGrafter"/>
</dbReference>
<dbReference type="OrthoDB" id="9809303at2"/>
<evidence type="ECO:0000313" key="10">
    <source>
        <dbReference type="Proteomes" id="UP000186308"/>
    </source>
</evidence>
<sequence length="594" mass="62518">MPLDQMIVFAVIGATLVLFLTNIIRYDLVAVLALMVLAMTHVLKPDAVFAGFANPAVVTVASVLIMGHAMWQSGVVDLLAKWLGRAAKTPSGQLIALTGAEAVSSALINDTGSIGVFMPVAIQLARRSGTSVSRFLMPLGFSAFLGGMTTLIGTSPNIIIAAYRGQLGNGGFTMFSFTPVGAGVAVAGLVFMALFSRFLVPERQSGQGQDDHYGMAKYLTEVQVPAGSPFDGKTIGDLEEAVEASFAVVGLVHGADRRVAPRRHHRMQADDHLVIEADADNLTILLDTAKLTLASDKDIEDDFLKSNDIDIVECVVQPESRLIGKSAASLGLRRWYGVNLLAVARQGERIKGRHSAIPLQASDILLLQGDAETLDEVMTQLGCLPLAERAIRVGKPARIATALGIFAVAITLAATRVLPSDVAFASGALAMVLARLISPRAVYDAVEWPVIVLLGAIIPVGQALQQTGGAKTIAALFIDVAHHLPSFGVVALMLLVTMILSNVVNHAATAVLMAPVAVGVAHGLHVGIDPLLMAVAVGAALPMVVPTGHQCNILVMGPGGYRFGDYWRLGLPLTLVSLVVAVPLIMLVWPLHQG</sequence>
<dbReference type="GO" id="GO:0006813">
    <property type="term" value="P:potassium ion transport"/>
    <property type="evidence" value="ECO:0007669"/>
    <property type="project" value="InterPro"/>
</dbReference>
<feature type="transmembrane region" description="Helical" evidence="7">
    <location>
        <begin position="476"/>
        <end position="500"/>
    </location>
</feature>
<feature type="transmembrane region" description="Helical" evidence="7">
    <location>
        <begin position="506"/>
        <end position="524"/>
    </location>
</feature>
<dbReference type="GO" id="GO:0008324">
    <property type="term" value="F:monoatomic cation transmembrane transporter activity"/>
    <property type="evidence" value="ECO:0007669"/>
    <property type="project" value="InterPro"/>
</dbReference>
<feature type="transmembrane region" description="Helical" evidence="7">
    <location>
        <begin position="6"/>
        <end position="23"/>
    </location>
</feature>
<dbReference type="PANTHER" id="PTHR43652">
    <property type="entry name" value="BASIC AMINO ACID ANTIPORTER YFCC-RELATED"/>
    <property type="match status" value="1"/>
</dbReference>
<keyword evidence="5 7" id="KW-1133">Transmembrane helix</keyword>
<dbReference type="EMBL" id="FTNE01000006">
    <property type="protein sequence ID" value="SIQ56159.1"/>
    <property type="molecule type" value="Genomic_DNA"/>
</dbReference>
<evidence type="ECO:0000256" key="5">
    <source>
        <dbReference type="ARBA" id="ARBA00022989"/>
    </source>
</evidence>
<name>A0A8G2CJN6_ACIRU</name>
<dbReference type="InterPro" id="IPR051679">
    <property type="entry name" value="DASS-Related_Transporters"/>
</dbReference>
<organism evidence="9 10">
    <name type="scientific">Acidiphilium rubrum</name>
    <dbReference type="NCBI Taxonomy" id="526"/>
    <lineage>
        <taxon>Bacteria</taxon>
        <taxon>Pseudomonadati</taxon>
        <taxon>Pseudomonadota</taxon>
        <taxon>Alphaproteobacteria</taxon>
        <taxon>Acetobacterales</taxon>
        <taxon>Acidocellaceae</taxon>
        <taxon>Acidiphilium</taxon>
    </lineage>
</organism>
<dbReference type="Gene3D" id="3.30.70.1450">
    <property type="entry name" value="Regulator of K+ conductance, C-terminal domain"/>
    <property type="match status" value="2"/>
</dbReference>
<dbReference type="CDD" id="cd01115">
    <property type="entry name" value="SLC13_permease"/>
    <property type="match status" value="1"/>
</dbReference>
<reference evidence="9 10" key="1">
    <citation type="submission" date="2017-01" db="EMBL/GenBank/DDBJ databases">
        <authorList>
            <person name="Varghese N."/>
            <person name="Submissions S."/>
        </authorList>
    </citation>
    <scope>NUCLEOTIDE SEQUENCE [LARGE SCALE GENOMIC DNA]</scope>
    <source>
        <strain evidence="9 10">ATCC 35905</strain>
    </source>
</reference>
<keyword evidence="2" id="KW-0813">Transport</keyword>
<keyword evidence="4" id="KW-0677">Repeat</keyword>
<dbReference type="AlphaFoldDB" id="A0A8G2CJN6"/>
<evidence type="ECO:0000256" key="4">
    <source>
        <dbReference type="ARBA" id="ARBA00022737"/>
    </source>
</evidence>
<keyword evidence="6 7" id="KW-0472">Membrane</keyword>
<proteinExistence type="predicted"/>
<dbReference type="InterPro" id="IPR006037">
    <property type="entry name" value="RCK_C"/>
</dbReference>
<feature type="transmembrane region" description="Helical" evidence="7">
    <location>
        <begin position="49"/>
        <end position="71"/>
    </location>
</feature>
<protein>
    <submittedName>
        <fullName evidence="9">Di-and tricarboxylate transporter</fullName>
    </submittedName>
</protein>
<keyword evidence="10" id="KW-1185">Reference proteome</keyword>
<feature type="transmembrane region" description="Helical" evidence="7">
    <location>
        <begin position="399"/>
        <end position="418"/>
    </location>
</feature>
<dbReference type="Pfam" id="PF02080">
    <property type="entry name" value="TrkA_C"/>
    <property type="match status" value="2"/>
</dbReference>
<dbReference type="Pfam" id="PF03600">
    <property type="entry name" value="CitMHS"/>
    <property type="match status" value="1"/>
</dbReference>
<feature type="domain" description="RCK C-terminal" evidence="8">
    <location>
        <begin position="297"/>
        <end position="383"/>
    </location>
</feature>
<evidence type="ECO:0000256" key="2">
    <source>
        <dbReference type="ARBA" id="ARBA00022448"/>
    </source>
</evidence>
<dbReference type="SUPFAM" id="SSF116726">
    <property type="entry name" value="TrkA C-terminal domain-like"/>
    <property type="match status" value="2"/>
</dbReference>
<dbReference type="InterPro" id="IPR036721">
    <property type="entry name" value="RCK_C_sf"/>
</dbReference>
<keyword evidence="3 7" id="KW-0812">Transmembrane</keyword>
<comment type="caution">
    <text evidence="9">The sequence shown here is derived from an EMBL/GenBank/DDBJ whole genome shotgun (WGS) entry which is preliminary data.</text>
</comment>
<evidence type="ECO:0000256" key="1">
    <source>
        <dbReference type="ARBA" id="ARBA00004141"/>
    </source>
</evidence>
<feature type="transmembrane region" description="Helical" evidence="7">
    <location>
        <begin position="135"/>
        <end position="163"/>
    </location>
</feature>
<dbReference type="PROSITE" id="PS51202">
    <property type="entry name" value="RCK_C"/>
    <property type="match status" value="2"/>
</dbReference>
<feature type="domain" description="RCK C-terminal" evidence="8">
    <location>
        <begin position="207"/>
        <end position="291"/>
    </location>
</feature>
<feature type="transmembrane region" description="Helical" evidence="7">
    <location>
        <begin position="175"/>
        <end position="195"/>
    </location>
</feature>
<accession>A0A8G2CJN6</accession>
<feature type="transmembrane region" description="Helical" evidence="7">
    <location>
        <begin position="569"/>
        <end position="589"/>
    </location>
</feature>
<dbReference type="RefSeq" id="WP_029311336.1">
    <property type="nucleotide sequence ID" value="NZ_FTNE01000006.1"/>
</dbReference>
<comment type="subcellular location">
    <subcellularLocation>
        <location evidence="1">Membrane</location>
        <topology evidence="1">Multi-pass membrane protein</topology>
    </subcellularLocation>
</comment>
<evidence type="ECO:0000259" key="8">
    <source>
        <dbReference type="PROSITE" id="PS51202"/>
    </source>
</evidence>
<feature type="transmembrane region" description="Helical" evidence="7">
    <location>
        <begin position="445"/>
        <end position="464"/>
    </location>
</feature>
<dbReference type="PANTHER" id="PTHR43652:SF2">
    <property type="entry name" value="BASIC AMINO ACID ANTIPORTER YFCC-RELATED"/>
    <property type="match status" value="1"/>
</dbReference>